<dbReference type="AlphaFoldDB" id="X1RI29"/>
<comment type="caution">
    <text evidence="2">The sequence shown here is derived from an EMBL/GenBank/DDBJ whole genome shotgun (WGS) entry which is preliminary data.</text>
</comment>
<feature type="domain" description="Antitoxin SocA-like Panacea" evidence="1">
    <location>
        <begin position="6"/>
        <end position="45"/>
    </location>
</feature>
<organism evidence="2">
    <name type="scientific">marine sediment metagenome</name>
    <dbReference type="NCBI Taxonomy" id="412755"/>
    <lineage>
        <taxon>unclassified sequences</taxon>
        <taxon>metagenomes</taxon>
        <taxon>ecological metagenomes</taxon>
    </lineage>
</organism>
<feature type="non-terminal residue" evidence="2">
    <location>
        <position position="1"/>
    </location>
</feature>
<accession>X1RI29</accession>
<proteinExistence type="predicted"/>
<evidence type="ECO:0000313" key="2">
    <source>
        <dbReference type="EMBL" id="GAI80273.1"/>
    </source>
</evidence>
<reference evidence="2" key="1">
    <citation type="journal article" date="2014" name="Front. Microbiol.">
        <title>High frequency of phylogenetically diverse reductive dehalogenase-homologous genes in deep subseafloor sedimentary metagenomes.</title>
        <authorList>
            <person name="Kawai M."/>
            <person name="Futagami T."/>
            <person name="Toyoda A."/>
            <person name="Takaki Y."/>
            <person name="Nishi S."/>
            <person name="Hori S."/>
            <person name="Arai W."/>
            <person name="Tsubouchi T."/>
            <person name="Morono Y."/>
            <person name="Uchiyama I."/>
            <person name="Ito T."/>
            <person name="Fujiyama A."/>
            <person name="Inagaki F."/>
            <person name="Takami H."/>
        </authorList>
    </citation>
    <scope>NUCLEOTIDE SEQUENCE</scope>
    <source>
        <strain evidence="2">Expedition CK06-06</strain>
    </source>
</reference>
<sequence>SADEEDVYDELSKSDKDALDFAVEHFGSFDQFQLAEITHDYPEWKKFEKVSSNPSLSSRRRGNSLAASLFLRNVA</sequence>
<gene>
    <name evidence="2" type="ORF">S12H4_21049</name>
</gene>
<protein>
    <recommendedName>
        <fullName evidence="1">Antitoxin SocA-like Panacea domain-containing protein</fullName>
    </recommendedName>
</protein>
<dbReference type="EMBL" id="BARW01010768">
    <property type="protein sequence ID" value="GAI80273.1"/>
    <property type="molecule type" value="Genomic_DNA"/>
</dbReference>
<evidence type="ECO:0000259" key="1">
    <source>
        <dbReference type="Pfam" id="PF13274"/>
    </source>
</evidence>
<dbReference type="InterPro" id="IPR025272">
    <property type="entry name" value="SocA_Panacea"/>
</dbReference>
<name>X1RI29_9ZZZZ</name>
<dbReference type="Pfam" id="PF13274">
    <property type="entry name" value="SocA_Panacea"/>
    <property type="match status" value="1"/>
</dbReference>